<name>A0A6G1KC09_9PLEO</name>
<keyword evidence="3" id="KW-1185">Reference proteome</keyword>
<accession>A0A6G1KC09</accession>
<dbReference type="AlphaFoldDB" id="A0A6G1KC09"/>
<dbReference type="Proteomes" id="UP000799428">
    <property type="component" value="Unassembled WGS sequence"/>
</dbReference>
<reference evidence="2" key="1">
    <citation type="journal article" date="2020" name="Stud. Mycol.">
        <title>101 Dothideomycetes genomes: a test case for predicting lifestyles and emergence of pathogens.</title>
        <authorList>
            <person name="Haridas S."/>
            <person name="Albert R."/>
            <person name="Binder M."/>
            <person name="Bloem J."/>
            <person name="Labutti K."/>
            <person name="Salamov A."/>
            <person name="Andreopoulos B."/>
            <person name="Baker S."/>
            <person name="Barry K."/>
            <person name="Bills G."/>
            <person name="Bluhm B."/>
            <person name="Cannon C."/>
            <person name="Castanera R."/>
            <person name="Culley D."/>
            <person name="Daum C."/>
            <person name="Ezra D."/>
            <person name="Gonzalez J."/>
            <person name="Henrissat B."/>
            <person name="Kuo A."/>
            <person name="Liang C."/>
            <person name="Lipzen A."/>
            <person name="Lutzoni F."/>
            <person name="Magnuson J."/>
            <person name="Mondo S."/>
            <person name="Nolan M."/>
            <person name="Ohm R."/>
            <person name="Pangilinan J."/>
            <person name="Park H.-J."/>
            <person name="Ramirez L."/>
            <person name="Alfaro M."/>
            <person name="Sun H."/>
            <person name="Tritt A."/>
            <person name="Yoshinaga Y."/>
            <person name="Zwiers L.-H."/>
            <person name="Turgeon B."/>
            <person name="Goodwin S."/>
            <person name="Spatafora J."/>
            <person name="Crous P."/>
            <person name="Grigoriev I."/>
        </authorList>
    </citation>
    <scope>NUCLEOTIDE SEQUENCE</scope>
    <source>
        <strain evidence="2">CBS 279.74</strain>
    </source>
</reference>
<proteinExistence type="predicted"/>
<protein>
    <submittedName>
        <fullName evidence="2">Uncharacterized protein</fullName>
    </submittedName>
</protein>
<dbReference type="EMBL" id="MU005769">
    <property type="protein sequence ID" value="KAF2710348.1"/>
    <property type="molecule type" value="Genomic_DNA"/>
</dbReference>
<organism evidence="2 3">
    <name type="scientific">Pleomassaria siparia CBS 279.74</name>
    <dbReference type="NCBI Taxonomy" id="1314801"/>
    <lineage>
        <taxon>Eukaryota</taxon>
        <taxon>Fungi</taxon>
        <taxon>Dikarya</taxon>
        <taxon>Ascomycota</taxon>
        <taxon>Pezizomycotina</taxon>
        <taxon>Dothideomycetes</taxon>
        <taxon>Pleosporomycetidae</taxon>
        <taxon>Pleosporales</taxon>
        <taxon>Pleomassariaceae</taxon>
        <taxon>Pleomassaria</taxon>
    </lineage>
</organism>
<evidence type="ECO:0000313" key="3">
    <source>
        <dbReference type="Proteomes" id="UP000799428"/>
    </source>
</evidence>
<gene>
    <name evidence="2" type="ORF">K504DRAFT_501616</name>
</gene>
<sequence>MGIKDPEKGSIPSLTGAHLPLTHPRPRDDDPTPTQRQGGARALGSPILISAFSMTSGGHALPQGPHALRTAGMSHTPWKVRDRVALQKHQHLVYALVKSTGTHSLSLVFKLTVLFLPPSRRFSPLKYSEVFLFQRLMFDVVFPTSTEWQSTSQVDRLCWKYDSPLERLRWAKEISSIGSSVTDILPINLGSLTPACGHSIAGRSLDIDDIDGGCCGELAIWRYSYVESNEHHRTW</sequence>
<evidence type="ECO:0000313" key="2">
    <source>
        <dbReference type="EMBL" id="KAF2710348.1"/>
    </source>
</evidence>
<evidence type="ECO:0000256" key="1">
    <source>
        <dbReference type="SAM" id="MobiDB-lite"/>
    </source>
</evidence>
<feature type="region of interest" description="Disordered" evidence="1">
    <location>
        <begin position="1"/>
        <end position="40"/>
    </location>
</feature>